<keyword evidence="3" id="KW-0813">Transport</keyword>
<dbReference type="KEGG" id="cact:HZ995_12790"/>
<proteinExistence type="inferred from homology"/>
<feature type="transmembrane region" description="Helical" evidence="8">
    <location>
        <begin position="169"/>
        <end position="188"/>
    </location>
</feature>
<sequence length="250" mass="26424">MPDLISQALATDGLGWLVLTMTVAGIVRGFTGFGTGMIFAPIGFLFLEVTDVVLLLAITGFASTAALLPKAVRDGDIKEVSKLGIAAIITVPFGIWLITLFTPDAIRWLACFIAGGLVVALLLGWRYRGPITTPRLFGIGAAGGIFGGLTGLTGPAVILFYLANGSRAVVVRANTILFLATLDIALAANLFAKDLIRAEIVGLALVLSVPYFLTSLIGQRLFRPNYEQIYRLAAYGIIAGSVVIGLPLWD</sequence>
<evidence type="ECO:0000256" key="4">
    <source>
        <dbReference type="ARBA" id="ARBA00022475"/>
    </source>
</evidence>
<keyword evidence="4 8" id="KW-1003">Cell membrane</keyword>
<dbReference type="AlphaFoldDB" id="A0A975I6W8"/>
<feature type="transmembrane region" description="Helical" evidence="8">
    <location>
        <begin position="200"/>
        <end position="217"/>
    </location>
</feature>
<dbReference type="InterPro" id="IPR002781">
    <property type="entry name" value="TM_pro_TauE-like"/>
</dbReference>
<dbReference type="Pfam" id="PF01925">
    <property type="entry name" value="TauE"/>
    <property type="match status" value="1"/>
</dbReference>
<protein>
    <recommendedName>
        <fullName evidence="8">Probable membrane transporter protein</fullName>
    </recommendedName>
</protein>
<dbReference type="GO" id="GO:0005886">
    <property type="term" value="C:plasma membrane"/>
    <property type="evidence" value="ECO:0007669"/>
    <property type="project" value="UniProtKB-SubCell"/>
</dbReference>
<reference evidence="9" key="1">
    <citation type="submission" date="2020-07" db="EMBL/GenBank/DDBJ databases">
        <title>Genome sequences of bacteria associated with the marine, planktonic diatom Thalassiosira profunda strain ECT2AJA-044.</title>
        <authorList>
            <person name="Gargas C.B."/>
            <person name="Roberts W.R."/>
            <person name="Alverson A.J."/>
        </authorList>
    </citation>
    <scope>NUCLEOTIDE SEQUENCE</scope>
    <source>
        <strain evidence="9">ECT2AJA-044</strain>
    </source>
</reference>
<name>A0A975I6W8_9RHOB</name>
<organism evidence="9 10">
    <name type="scientific">Cognatishimia activa</name>
    <dbReference type="NCBI Taxonomy" id="1715691"/>
    <lineage>
        <taxon>Bacteria</taxon>
        <taxon>Pseudomonadati</taxon>
        <taxon>Pseudomonadota</taxon>
        <taxon>Alphaproteobacteria</taxon>
        <taxon>Rhodobacterales</taxon>
        <taxon>Paracoccaceae</taxon>
        <taxon>Cognatishimia</taxon>
    </lineage>
</organism>
<dbReference type="InterPro" id="IPR052017">
    <property type="entry name" value="TSUP"/>
</dbReference>
<feature type="transmembrane region" description="Helical" evidence="8">
    <location>
        <begin position="14"/>
        <end position="39"/>
    </location>
</feature>
<comment type="subcellular location">
    <subcellularLocation>
        <location evidence="1 8">Cell membrane</location>
        <topology evidence="1 8">Multi-pass membrane protein</topology>
    </subcellularLocation>
</comment>
<accession>A0A975I6W8</accession>
<evidence type="ECO:0000313" key="9">
    <source>
        <dbReference type="EMBL" id="QTN35350.1"/>
    </source>
</evidence>
<evidence type="ECO:0000256" key="5">
    <source>
        <dbReference type="ARBA" id="ARBA00022692"/>
    </source>
</evidence>
<evidence type="ECO:0000256" key="2">
    <source>
        <dbReference type="ARBA" id="ARBA00009142"/>
    </source>
</evidence>
<dbReference type="RefSeq" id="WP_209356035.1">
    <property type="nucleotide sequence ID" value="NZ_CP060010.1"/>
</dbReference>
<gene>
    <name evidence="9" type="ORF">HZ995_12790</name>
</gene>
<keyword evidence="7 8" id="KW-0472">Membrane</keyword>
<dbReference type="PANTHER" id="PTHR30269">
    <property type="entry name" value="TRANSMEMBRANE PROTEIN YFCA"/>
    <property type="match status" value="1"/>
</dbReference>
<evidence type="ECO:0000256" key="3">
    <source>
        <dbReference type="ARBA" id="ARBA00022448"/>
    </source>
</evidence>
<keyword evidence="6 8" id="KW-1133">Transmembrane helix</keyword>
<feature type="transmembrane region" description="Helical" evidence="8">
    <location>
        <begin position="229"/>
        <end position="249"/>
    </location>
</feature>
<dbReference type="Proteomes" id="UP000665026">
    <property type="component" value="Chromosome"/>
</dbReference>
<feature type="transmembrane region" description="Helical" evidence="8">
    <location>
        <begin position="105"/>
        <end position="125"/>
    </location>
</feature>
<evidence type="ECO:0000256" key="7">
    <source>
        <dbReference type="ARBA" id="ARBA00023136"/>
    </source>
</evidence>
<feature type="transmembrane region" description="Helical" evidence="8">
    <location>
        <begin position="137"/>
        <end position="163"/>
    </location>
</feature>
<keyword evidence="5 8" id="KW-0812">Transmembrane</keyword>
<dbReference type="PANTHER" id="PTHR30269:SF37">
    <property type="entry name" value="MEMBRANE TRANSPORTER PROTEIN"/>
    <property type="match status" value="1"/>
</dbReference>
<feature type="transmembrane region" description="Helical" evidence="8">
    <location>
        <begin position="80"/>
        <end position="99"/>
    </location>
</feature>
<evidence type="ECO:0000256" key="6">
    <source>
        <dbReference type="ARBA" id="ARBA00022989"/>
    </source>
</evidence>
<evidence type="ECO:0000256" key="8">
    <source>
        <dbReference type="RuleBase" id="RU363041"/>
    </source>
</evidence>
<feature type="transmembrane region" description="Helical" evidence="8">
    <location>
        <begin position="45"/>
        <end position="68"/>
    </location>
</feature>
<evidence type="ECO:0000313" key="10">
    <source>
        <dbReference type="Proteomes" id="UP000665026"/>
    </source>
</evidence>
<evidence type="ECO:0000256" key="1">
    <source>
        <dbReference type="ARBA" id="ARBA00004651"/>
    </source>
</evidence>
<dbReference type="EMBL" id="CP060010">
    <property type="protein sequence ID" value="QTN35350.1"/>
    <property type="molecule type" value="Genomic_DNA"/>
</dbReference>
<comment type="similarity">
    <text evidence="2 8">Belongs to the 4-toluene sulfonate uptake permease (TSUP) (TC 2.A.102) family.</text>
</comment>